<dbReference type="OrthoDB" id="545910at2759"/>
<protein>
    <submittedName>
        <fullName evidence="2">Uncharacterized protein</fullName>
    </submittedName>
</protein>
<keyword evidence="3" id="KW-1185">Reference proteome</keyword>
<dbReference type="Proteomes" id="UP000184267">
    <property type="component" value="Unassembled WGS sequence"/>
</dbReference>
<dbReference type="AlphaFoldDB" id="A0A1M2W421"/>
<organism evidence="2 3">
    <name type="scientific">Trametes pubescens</name>
    <name type="common">White-rot fungus</name>
    <dbReference type="NCBI Taxonomy" id="154538"/>
    <lineage>
        <taxon>Eukaryota</taxon>
        <taxon>Fungi</taxon>
        <taxon>Dikarya</taxon>
        <taxon>Basidiomycota</taxon>
        <taxon>Agaricomycotina</taxon>
        <taxon>Agaricomycetes</taxon>
        <taxon>Polyporales</taxon>
        <taxon>Polyporaceae</taxon>
        <taxon>Trametes</taxon>
    </lineage>
</organism>
<gene>
    <name evidence="2" type="ORF">TRAPUB_8850</name>
</gene>
<evidence type="ECO:0000313" key="3">
    <source>
        <dbReference type="Proteomes" id="UP000184267"/>
    </source>
</evidence>
<dbReference type="InterPro" id="IPR032854">
    <property type="entry name" value="ALKBH3"/>
</dbReference>
<dbReference type="GO" id="GO:0006307">
    <property type="term" value="P:DNA alkylation repair"/>
    <property type="evidence" value="ECO:0007669"/>
    <property type="project" value="InterPro"/>
</dbReference>
<sequence>MHASCQEVYKHGIPPQPSIDMYRPSFPPPPSLTDDKEVLARLEDACNARINVTFRFYRPDYTPSSTPLCKCGIPCILRPDMKNRYEDLSEPSKPRDDGKEKAGPSTSGSANASSSKATKRTLVAKYWWTCYAGVQNDGKGCGYWRVMDVKAEGRGPFVGDVTEMAHVP</sequence>
<reference evidence="2 3" key="1">
    <citation type="submission" date="2016-10" db="EMBL/GenBank/DDBJ databases">
        <title>Genome sequence of the basidiomycete white-rot fungus Trametes pubescens.</title>
        <authorList>
            <person name="Makela M.R."/>
            <person name="Granchi Z."/>
            <person name="Peng M."/>
            <person name="De Vries R.P."/>
            <person name="Grigoriev I."/>
            <person name="Riley R."/>
            <person name="Hilden K."/>
        </authorList>
    </citation>
    <scope>NUCLEOTIDE SEQUENCE [LARGE SCALE GENOMIC DNA]</scope>
    <source>
        <strain evidence="2 3">FBCC735</strain>
    </source>
</reference>
<proteinExistence type="predicted"/>
<dbReference type="PANTHER" id="PTHR31212">
    <property type="entry name" value="ALPHA-KETOGLUTARATE-DEPENDENT DIOXYGENASE ALKB HOMOLOG 3"/>
    <property type="match status" value="1"/>
</dbReference>
<feature type="compositionally biased region" description="Basic and acidic residues" evidence="1">
    <location>
        <begin position="84"/>
        <end position="102"/>
    </location>
</feature>
<dbReference type="PANTHER" id="PTHR31212:SF4">
    <property type="entry name" value="ALPHA-KETOGLUTARATE-DEPENDENT DIOXYGENASE ALKB HOMOLOG 3"/>
    <property type="match status" value="1"/>
</dbReference>
<name>A0A1M2W421_TRAPU</name>
<dbReference type="SUPFAM" id="SSF51197">
    <property type="entry name" value="Clavaminate synthase-like"/>
    <property type="match status" value="1"/>
</dbReference>
<evidence type="ECO:0000313" key="2">
    <source>
        <dbReference type="EMBL" id="OJT14604.1"/>
    </source>
</evidence>
<feature type="region of interest" description="Disordered" evidence="1">
    <location>
        <begin position="1"/>
        <end position="31"/>
    </location>
</feature>
<dbReference type="STRING" id="154538.A0A1M2W421"/>
<dbReference type="EMBL" id="MNAD01000276">
    <property type="protein sequence ID" value="OJT14604.1"/>
    <property type="molecule type" value="Genomic_DNA"/>
</dbReference>
<comment type="caution">
    <text evidence="2">The sequence shown here is derived from an EMBL/GenBank/DDBJ whole genome shotgun (WGS) entry which is preliminary data.</text>
</comment>
<dbReference type="InterPro" id="IPR037151">
    <property type="entry name" value="AlkB-like_sf"/>
</dbReference>
<feature type="compositionally biased region" description="Low complexity" evidence="1">
    <location>
        <begin position="103"/>
        <end position="115"/>
    </location>
</feature>
<dbReference type="GO" id="GO:0051213">
    <property type="term" value="F:dioxygenase activity"/>
    <property type="evidence" value="ECO:0007669"/>
    <property type="project" value="InterPro"/>
</dbReference>
<evidence type="ECO:0000256" key="1">
    <source>
        <dbReference type="SAM" id="MobiDB-lite"/>
    </source>
</evidence>
<feature type="region of interest" description="Disordered" evidence="1">
    <location>
        <begin position="84"/>
        <end position="115"/>
    </location>
</feature>
<dbReference type="Gene3D" id="2.60.120.590">
    <property type="entry name" value="Alpha-ketoglutarate-dependent dioxygenase AlkB-like"/>
    <property type="match status" value="1"/>
</dbReference>
<accession>A0A1M2W421</accession>